<keyword evidence="2" id="KW-1185">Reference proteome</keyword>
<dbReference type="Proteomes" id="UP000814176">
    <property type="component" value="Unassembled WGS sequence"/>
</dbReference>
<comment type="caution">
    <text evidence="1">The sequence shown here is derived from an EMBL/GenBank/DDBJ whole genome shotgun (WGS) entry which is preliminary data.</text>
</comment>
<evidence type="ECO:0000313" key="2">
    <source>
        <dbReference type="Proteomes" id="UP000814176"/>
    </source>
</evidence>
<reference evidence="1 2" key="1">
    <citation type="journal article" date="2021" name="Environ. Microbiol.">
        <title>Gene family expansions and transcriptome signatures uncover fungal adaptations to wood decay.</title>
        <authorList>
            <person name="Hage H."/>
            <person name="Miyauchi S."/>
            <person name="Viragh M."/>
            <person name="Drula E."/>
            <person name="Min B."/>
            <person name="Chaduli D."/>
            <person name="Navarro D."/>
            <person name="Favel A."/>
            <person name="Norest M."/>
            <person name="Lesage-Meessen L."/>
            <person name="Balint B."/>
            <person name="Merenyi Z."/>
            <person name="de Eugenio L."/>
            <person name="Morin E."/>
            <person name="Martinez A.T."/>
            <person name="Baldrian P."/>
            <person name="Stursova M."/>
            <person name="Martinez M.J."/>
            <person name="Novotny C."/>
            <person name="Magnuson J.K."/>
            <person name="Spatafora J.W."/>
            <person name="Maurice S."/>
            <person name="Pangilinan J."/>
            <person name="Andreopoulos W."/>
            <person name="LaButti K."/>
            <person name="Hundley H."/>
            <person name="Na H."/>
            <person name="Kuo A."/>
            <person name="Barry K."/>
            <person name="Lipzen A."/>
            <person name="Henrissat B."/>
            <person name="Riley R."/>
            <person name="Ahrendt S."/>
            <person name="Nagy L.G."/>
            <person name="Grigoriev I.V."/>
            <person name="Martin F."/>
            <person name="Rosso M.N."/>
        </authorList>
    </citation>
    <scope>NUCLEOTIDE SEQUENCE [LARGE SCALE GENOMIC DNA]</scope>
    <source>
        <strain evidence="1 2">CIRM-BRFM 1785</strain>
    </source>
</reference>
<name>A0ABQ8JXM7_9APHY</name>
<organism evidence="1 2">
    <name type="scientific">Rhodofomes roseus</name>
    <dbReference type="NCBI Taxonomy" id="34475"/>
    <lineage>
        <taxon>Eukaryota</taxon>
        <taxon>Fungi</taxon>
        <taxon>Dikarya</taxon>
        <taxon>Basidiomycota</taxon>
        <taxon>Agaricomycotina</taxon>
        <taxon>Agaricomycetes</taxon>
        <taxon>Polyporales</taxon>
        <taxon>Rhodofomes</taxon>
    </lineage>
</organism>
<proteinExistence type="predicted"/>
<evidence type="ECO:0000313" key="1">
    <source>
        <dbReference type="EMBL" id="KAH9828826.1"/>
    </source>
</evidence>
<protein>
    <submittedName>
        <fullName evidence="1">Uncharacterized protein</fullName>
    </submittedName>
</protein>
<dbReference type="RefSeq" id="XP_047772467.1">
    <property type="nucleotide sequence ID" value="XM_047928677.1"/>
</dbReference>
<dbReference type="EMBL" id="JADCUA010000046">
    <property type="protein sequence ID" value="KAH9828826.1"/>
    <property type="molecule type" value="Genomic_DNA"/>
</dbReference>
<dbReference type="GeneID" id="72009409"/>
<accession>A0ABQ8JXM7</accession>
<sequence length="807" mass="89958">MSTVPFISQLTSLWQAATGDTDYKKIQQRFLDMHQSDSRISEIGRMKGIPVTGHVKGDLTNWAPGITHLALGDTDSCVRSEQATTRTLLVLGSGALTMPGNSTAVPILGGVTGINADEAFTGAEPECTQKYNPQGYFNMINEFTSDWRGGVFDVVAIAVGDTVFGTNGSVAKATHKTMKIFRIEGESIFLTEQGMDRHGANNRIFPGLGGSVIECPNVLQLLAPPQKEDDRVEYRRPAVCYLSVGHSSSEDPPHTHKLLNYDEAAEELRNIDTPQSASESYPAAVKFKIKSLRVLTNDSRSMFRRVPRIRNRKHSTSVWRLDITWPSASFQCHERVYTPLVQKTIPDAYDEMRPAWLAHMPTRLAALMRDNQITFGHVRSFVIPTSRSSKRFLRPNLAQNITDQELRRLEHGPVSLSALSTEGINSINVVQEPVQRLLQSREVKCGRKVLGDVDHGRHMEYLAEFSNGSTFWTPSCNVAQDLKEEFWNIMTMGAEEVAEIAGLDLPNRKVTVKRPDGSTEIVGQTQVFWQEEPVPTRLTDMELEGLLYHEHFGLNFDGLMPCTYTVNTDWGRVEILHSGAAFIKDPAADKDGEYADIQWGERSIFIGRTWSMKFRSRSIPLFISHNGAAYDIQGTHGSDAKFDLDKKGNAILSFPGEHFESHVDPAKDIYNTSIFHIRPIIVTPGLLCIETNWAAIDITSKDARVVPDPTVDQSIYTNVTFTDTSVGLVADVFGQKFVIPFLFVTRDESIDITITHGRDHSHHEDKLGCASALFAQKTYGSWSRESPKSFTGCRVNKRPPAARLEVA</sequence>
<gene>
    <name evidence="1" type="ORF">C8Q71DRAFT_891818</name>
</gene>